<name>D5E656_MYCCM</name>
<reference evidence="2" key="1">
    <citation type="submission" date="2010-03" db="EMBL/GenBank/DDBJ databases">
        <title>The complete genome of Mycoplasma crocodyli MP145.</title>
        <authorList>
            <person name="Glass J.I."/>
            <person name="Durkin A.S."/>
            <person name="Hostetler J."/>
            <person name="Jackson J."/>
            <person name="Johnson J."/>
            <person name="May M.A."/>
            <person name="Paralanov V."/>
            <person name="Radune D."/>
            <person name="Szczypinski B."/>
            <person name="Brown D.R."/>
        </authorList>
    </citation>
    <scope>NUCLEOTIDE SEQUENCE [LARGE SCALE GENOMIC DNA]</scope>
    <source>
        <strain evidence="2">ATCC 51981 / MP145</strain>
    </source>
</reference>
<dbReference type="HOGENOM" id="CLU_1249465_0_0_14"/>
<evidence type="ECO:0000313" key="2">
    <source>
        <dbReference type="Proteomes" id="UP000001845"/>
    </source>
</evidence>
<protein>
    <submittedName>
        <fullName evidence="1">Uncharacterized protein</fullName>
    </submittedName>
</protein>
<dbReference type="AlphaFoldDB" id="D5E656"/>
<dbReference type="RefSeq" id="WP_013054313.1">
    <property type="nucleotide sequence ID" value="NC_014014.1"/>
</dbReference>
<accession>D5E656</accession>
<dbReference type="KEGG" id="mcd:MCRO_0642"/>
<keyword evidence="2" id="KW-1185">Reference proteome</keyword>
<organism evidence="1 2">
    <name type="scientific">Mycoplasma crocodyli (strain ATCC 51981 / MP145)</name>
    <dbReference type="NCBI Taxonomy" id="512564"/>
    <lineage>
        <taxon>Bacteria</taxon>
        <taxon>Bacillati</taxon>
        <taxon>Mycoplasmatota</taxon>
        <taxon>Mollicutes</taxon>
        <taxon>Mycoplasmataceae</taxon>
        <taxon>Mycoplasma</taxon>
    </lineage>
</organism>
<proteinExistence type="predicted"/>
<evidence type="ECO:0000313" key="1">
    <source>
        <dbReference type="EMBL" id="ADE19536.1"/>
    </source>
</evidence>
<reference key="2">
    <citation type="submission" date="2010-03" db="EMBL/GenBank/DDBJ databases">
        <authorList>
            <person name="Ma Z."/>
            <person name="Wang X."/>
            <person name="Liu H."/>
        </authorList>
    </citation>
    <scope>NUCLEOTIDE SEQUENCE</scope>
    <source>
        <strain>MP145</strain>
    </source>
</reference>
<gene>
    <name evidence="1" type="ordered locus">MCRO_0642</name>
</gene>
<dbReference type="EMBL" id="CP001991">
    <property type="protein sequence ID" value="ADE19536.1"/>
    <property type="molecule type" value="Genomic_DNA"/>
</dbReference>
<reference evidence="1 2" key="3">
    <citation type="journal article" date="2011" name="J. Bacteriol.">
        <title>Genome sequences of Mycoplasma alligatoris A21JP2T and Mycoplasma crocodyli MP145T.</title>
        <authorList>
            <person name="Brown D.R."/>
            <person name="Farmerie W.G."/>
            <person name="May M."/>
            <person name="Benders G.A."/>
            <person name="Durkin A.S."/>
            <person name="Hlavinka K."/>
            <person name="Hostetler J."/>
            <person name="Jackson J."/>
            <person name="Johnson J."/>
            <person name="Miller R.H."/>
            <person name="Paralanov V."/>
            <person name="Radune D."/>
            <person name="Szczypinski B."/>
            <person name="Glass J.I."/>
        </authorList>
    </citation>
    <scope>NUCLEOTIDE SEQUENCE [LARGE SCALE GENOMIC DNA]</scope>
    <source>
        <strain evidence="2">ATCC 51981 / MP145</strain>
    </source>
</reference>
<dbReference type="STRING" id="512564.MCRO_0642"/>
<sequence length="221" mass="25927">MKNNKLINYFFLNTLLITTSLMTSMALQNESNIEKNHKKYLSNELSVDISNIRIKKIKSNHNTFELIYNCMGNGFCIYNNKSKRYVETILDAKNPFVSNENYYFGPFEYYKKIDSKHFKHLLSNKIITINEGYQLSEKLNEKINIVKENESSFYNYTLLDNTHGSRPKDYITEQISSSSSKIGDVISDKFLDNNGNLKVEGNKGIIVLWLQSSSRLWYYRW</sequence>
<dbReference type="Proteomes" id="UP000001845">
    <property type="component" value="Chromosome"/>
</dbReference>